<evidence type="ECO:0000313" key="9">
    <source>
        <dbReference type="Proteomes" id="UP001480955"/>
    </source>
</evidence>
<dbReference type="PANTHER" id="PTHR43133">
    <property type="entry name" value="RNA POLYMERASE ECF-TYPE SIGMA FACTO"/>
    <property type="match status" value="1"/>
</dbReference>
<evidence type="ECO:0000256" key="4">
    <source>
        <dbReference type="ARBA" id="ARBA00023125"/>
    </source>
</evidence>
<dbReference type="InterPro" id="IPR039425">
    <property type="entry name" value="RNA_pol_sigma-70-like"/>
</dbReference>
<feature type="domain" description="RNA polymerase sigma factor 70 region 4 type 2" evidence="7">
    <location>
        <begin position="137"/>
        <end position="188"/>
    </location>
</feature>
<keyword evidence="2" id="KW-0805">Transcription regulation</keyword>
<accession>A0ABV1QHI9</accession>
<dbReference type="InterPro" id="IPR013324">
    <property type="entry name" value="RNA_pol_sigma_r3/r4-like"/>
</dbReference>
<keyword evidence="4" id="KW-0238">DNA-binding</keyword>
<evidence type="ECO:0000256" key="3">
    <source>
        <dbReference type="ARBA" id="ARBA00023082"/>
    </source>
</evidence>
<keyword evidence="3" id="KW-0731">Sigma factor</keyword>
<protein>
    <submittedName>
        <fullName evidence="8">RNA polymerase sigma factor</fullName>
    </submittedName>
</protein>
<dbReference type="EMBL" id="JBELQE010000022">
    <property type="protein sequence ID" value="MER2248848.1"/>
    <property type="molecule type" value="Genomic_DNA"/>
</dbReference>
<feature type="domain" description="RNA polymerase sigma-70 region 2" evidence="6">
    <location>
        <begin position="43"/>
        <end position="108"/>
    </location>
</feature>
<dbReference type="InterPro" id="IPR014284">
    <property type="entry name" value="RNA_pol_sigma-70_dom"/>
</dbReference>
<dbReference type="RefSeq" id="WP_350392024.1">
    <property type="nucleotide sequence ID" value="NZ_JBELQE010000022.1"/>
</dbReference>
<dbReference type="InterPro" id="IPR013249">
    <property type="entry name" value="RNA_pol_sigma70_r4_t2"/>
</dbReference>
<evidence type="ECO:0000256" key="5">
    <source>
        <dbReference type="ARBA" id="ARBA00023163"/>
    </source>
</evidence>
<evidence type="ECO:0000313" key="8">
    <source>
        <dbReference type="EMBL" id="MER2248848.1"/>
    </source>
</evidence>
<dbReference type="Proteomes" id="UP001480955">
    <property type="component" value="Unassembled WGS sequence"/>
</dbReference>
<dbReference type="CDD" id="cd06171">
    <property type="entry name" value="Sigma70_r4"/>
    <property type="match status" value="1"/>
</dbReference>
<dbReference type="PANTHER" id="PTHR43133:SF8">
    <property type="entry name" value="RNA POLYMERASE SIGMA FACTOR HI_1459-RELATED"/>
    <property type="match status" value="1"/>
</dbReference>
<organism evidence="8 9">
    <name type="scientific">Methylorubrum podarium</name>
    <dbReference type="NCBI Taxonomy" id="200476"/>
    <lineage>
        <taxon>Bacteria</taxon>
        <taxon>Pseudomonadati</taxon>
        <taxon>Pseudomonadota</taxon>
        <taxon>Alphaproteobacteria</taxon>
        <taxon>Hyphomicrobiales</taxon>
        <taxon>Methylobacteriaceae</taxon>
        <taxon>Methylorubrum</taxon>
    </lineage>
</organism>
<dbReference type="Gene3D" id="1.10.10.10">
    <property type="entry name" value="Winged helix-like DNA-binding domain superfamily/Winged helix DNA-binding domain"/>
    <property type="match status" value="1"/>
</dbReference>
<gene>
    <name evidence="8" type="ORF">ABS772_02860</name>
</gene>
<sequence length="203" mass="22542">MRIRPSARSPGDAVASGEATLEPSDTHLVALAQAGERAAFELLLRRHYDAMHRIAWRMTGSRTDAEDIVQEVCCTLADRLAGFRGECRVTTWLTGIVVNACRDQYRRGATLARLKAGLAVLMRAAAPEETDPYRRIWLESALGRLDPRLRETLVLVAGEGLTHAEAGRALGIAEATVSWRIHEARRRLAGEFERSFEGERRHG</sequence>
<name>A0ABV1QHI9_9HYPH</name>
<reference evidence="8 9" key="1">
    <citation type="submission" date="2024-06" db="EMBL/GenBank/DDBJ databases">
        <authorList>
            <person name="Campbell A.G."/>
        </authorList>
    </citation>
    <scope>NUCLEOTIDE SEQUENCE [LARGE SCALE GENOMIC DNA]</scope>
    <source>
        <strain evidence="8 9">EM12</strain>
    </source>
</reference>
<keyword evidence="9" id="KW-1185">Reference proteome</keyword>
<dbReference type="SUPFAM" id="SSF88946">
    <property type="entry name" value="Sigma2 domain of RNA polymerase sigma factors"/>
    <property type="match status" value="1"/>
</dbReference>
<dbReference type="InterPro" id="IPR007627">
    <property type="entry name" value="RNA_pol_sigma70_r2"/>
</dbReference>
<dbReference type="NCBIfam" id="TIGR02937">
    <property type="entry name" value="sigma70-ECF"/>
    <property type="match status" value="1"/>
</dbReference>
<dbReference type="InterPro" id="IPR013325">
    <property type="entry name" value="RNA_pol_sigma_r2"/>
</dbReference>
<comment type="caution">
    <text evidence="8">The sequence shown here is derived from an EMBL/GenBank/DDBJ whole genome shotgun (WGS) entry which is preliminary data.</text>
</comment>
<evidence type="ECO:0000259" key="6">
    <source>
        <dbReference type="Pfam" id="PF04542"/>
    </source>
</evidence>
<dbReference type="Gene3D" id="1.10.1740.10">
    <property type="match status" value="1"/>
</dbReference>
<dbReference type="Pfam" id="PF04542">
    <property type="entry name" value="Sigma70_r2"/>
    <property type="match status" value="1"/>
</dbReference>
<proteinExistence type="inferred from homology"/>
<evidence type="ECO:0000259" key="7">
    <source>
        <dbReference type="Pfam" id="PF08281"/>
    </source>
</evidence>
<keyword evidence="5" id="KW-0804">Transcription</keyword>
<dbReference type="Pfam" id="PF08281">
    <property type="entry name" value="Sigma70_r4_2"/>
    <property type="match status" value="1"/>
</dbReference>
<evidence type="ECO:0000256" key="2">
    <source>
        <dbReference type="ARBA" id="ARBA00023015"/>
    </source>
</evidence>
<evidence type="ECO:0000256" key="1">
    <source>
        <dbReference type="ARBA" id="ARBA00010641"/>
    </source>
</evidence>
<dbReference type="InterPro" id="IPR036388">
    <property type="entry name" value="WH-like_DNA-bd_sf"/>
</dbReference>
<dbReference type="SUPFAM" id="SSF88659">
    <property type="entry name" value="Sigma3 and sigma4 domains of RNA polymerase sigma factors"/>
    <property type="match status" value="1"/>
</dbReference>
<comment type="similarity">
    <text evidence="1">Belongs to the sigma-70 factor family. ECF subfamily.</text>
</comment>